<proteinExistence type="predicted"/>
<organism evidence="1 2">
    <name type="scientific">Melia azedarach</name>
    <name type="common">Chinaberry tree</name>
    <dbReference type="NCBI Taxonomy" id="155640"/>
    <lineage>
        <taxon>Eukaryota</taxon>
        <taxon>Viridiplantae</taxon>
        <taxon>Streptophyta</taxon>
        <taxon>Embryophyta</taxon>
        <taxon>Tracheophyta</taxon>
        <taxon>Spermatophyta</taxon>
        <taxon>Magnoliopsida</taxon>
        <taxon>eudicotyledons</taxon>
        <taxon>Gunneridae</taxon>
        <taxon>Pentapetalae</taxon>
        <taxon>rosids</taxon>
        <taxon>malvids</taxon>
        <taxon>Sapindales</taxon>
        <taxon>Meliaceae</taxon>
        <taxon>Melia</taxon>
    </lineage>
</organism>
<gene>
    <name evidence="1" type="ORF">OWV82_001321</name>
</gene>
<comment type="caution">
    <text evidence="1">The sequence shown here is derived from an EMBL/GenBank/DDBJ whole genome shotgun (WGS) entry which is preliminary data.</text>
</comment>
<evidence type="ECO:0000313" key="2">
    <source>
        <dbReference type="Proteomes" id="UP001164539"/>
    </source>
</evidence>
<dbReference type="Proteomes" id="UP001164539">
    <property type="component" value="Chromosome 1"/>
</dbReference>
<accession>A0ACC1YY18</accession>
<sequence length="69" mass="7771">MKNRFMGKADVLNGMAFGKPRGVQFKSSLLFEGRSPPSVLLMLVKSKPNLARMYRSLKEAMSMWALLHA</sequence>
<name>A0ACC1YY18_MELAZ</name>
<dbReference type="EMBL" id="CM051394">
    <property type="protein sequence ID" value="KAJ4728381.1"/>
    <property type="molecule type" value="Genomic_DNA"/>
</dbReference>
<protein>
    <submittedName>
        <fullName evidence="1">Uncharacterized protein</fullName>
    </submittedName>
</protein>
<evidence type="ECO:0000313" key="1">
    <source>
        <dbReference type="EMBL" id="KAJ4728381.1"/>
    </source>
</evidence>
<keyword evidence="2" id="KW-1185">Reference proteome</keyword>
<reference evidence="1 2" key="1">
    <citation type="journal article" date="2023" name="Science">
        <title>Complex scaffold remodeling in plant triterpene biosynthesis.</title>
        <authorList>
            <person name="De La Pena R."/>
            <person name="Hodgson H."/>
            <person name="Liu J.C."/>
            <person name="Stephenson M.J."/>
            <person name="Martin A.C."/>
            <person name="Owen C."/>
            <person name="Harkess A."/>
            <person name="Leebens-Mack J."/>
            <person name="Jimenez L.E."/>
            <person name="Osbourn A."/>
            <person name="Sattely E.S."/>
        </authorList>
    </citation>
    <scope>NUCLEOTIDE SEQUENCE [LARGE SCALE GENOMIC DNA]</scope>
    <source>
        <strain evidence="2">cv. JPN11</strain>
        <tissue evidence="1">Leaf</tissue>
    </source>
</reference>